<dbReference type="Gene3D" id="3.40.50.1820">
    <property type="entry name" value="alpha/beta hydrolase"/>
    <property type="match status" value="1"/>
</dbReference>
<dbReference type="Gene3D" id="3.30.559.30">
    <property type="entry name" value="Nonribosomal peptide synthetase, condensation domain"/>
    <property type="match status" value="1"/>
</dbReference>
<dbReference type="Pfam" id="PF00668">
    <property type="entry name" value="Condensation"/>
    <property type="match status" value="1"/>
</dbReference>
<dbReference type="EMBL" id="ML769605">
    <property type="protein sequence ID" value="KAE9392059.1"/>
    <property type="molecule type" value="Genomic_DNA"/>
</dbReference>
<dbReference type="Gene3D" id="1.10.1200.10">
    <property type="entry name" value="ACP-like"/>
    <property type="match status" value="2"/>
</dbReference>
<dbReference type="Pfam" id="PF00501">
    <property type="entry name" value="AMP-binding"/>
    <property type="match status" value="2"/>
</dbReference>
<gene>
    <name evidence="7" type="ORF">BT96DRAFT_924927</name>
</gene>
<evidence type="ECO:0000259" key="6">
    <source>
        <dbReference type="PROSITE" id="PS50075"/>
    </source>
</evidence>
<dbReference type="PANTHER" id="PTHR45527">
    <property type="entry name" value="NONRIBOSOMAL PEPTIDE SYNTHETASE"/>
    <property type="match status" value="1"/>
</dbReference>
<evidence type="ECO:0000256" key="1">
    <source>
        <dbReference type="ARBA" id="ARBA00022450"/>
    </source>
</evidence>
<evidence type="ECO:0000313" key="7">
    <source>
        <dbReference type="EMBL" id="KAE9392059.1"/>
    </source>
</evidence>
<dbReference type="InterPro" id="IPR029058">
    <property type="entry name" value="AB_hydrolase_fold"/>
</dbReference>
<dbReference type="Gene3D" id="3.40.50.12780">
    <property type="entry name" value="N-terminal domain of ligase-like"/>
    <property type="match status" value="2"/>
</dbReference>
<proteinExistence type="predicted"/>
<dbReference type="GO" id="GO:0031177">
    <property type="term" value="F:phosphopantetheine binding"/>
    <property type="evidence" value="ECO:0007669"/>
    <property type="project" value="TreeGrafter"/>
</dbReference>
<keyword evidence="2" id="KW-0597">Phosphoprotein</keyword>
<evidence type="ECO:0000256" key="5">
    <source>
        <dbReference type="SAM" id="Coils"/>
    </source>
</evidence>
<dbReference type="InterPro" id="IPR036736">
    <property type="entry name" value="ACP-like_sf"/>
</dbReference>
<feature type="coiled-coil region" evidence="5">
    <location>
        <begin position="54"/>
        <end position="81"/>
    </location>
</feature>
<dbReference type="Gene3D" id="3.30.559.10">
    <property type="entry name" value="Chloramphenicol acetyltransferase-like domain"/>
    <property type="match status" value="1"/>
</dbReference>
<keyword evidence="5" id="KW-0175">Coiled coil</keyword>
<dbReference type="GO" id="GO:0043041">
    <property type="term" value="P:amino acid activation for nonribosomal peptide biosynthetic process"/>
    <property type="evidence" value="ECO:0007669"/>
    <property type="project" value="TreeGrafter"/>
</dbReference>
<evidence type="ECO:0000256" key="2">
    <source>
        <dbReference type="ARBA" id="ARBA00022553"/>
    </source>
</evidence>
<dbReference type="InterPro" id="IPR001031">
    <property type="entry name" value="Thioesterase"/>
</dbReference>
<dbReference type="InterPro" id="IPR009081">
    <property type="entry name" value="PP-bd_ACP"/>
</dbReference>
<keyword evidence="1" id="KW-0596">Phosphopantetheine</keyword>
<dbReference type="SUPFAM" id="SSF53474">
    <property type="entry name" value="alpha/beta-Hydrolases"/>
    <property type="match status" value="1"/>
</dbReference>
<dbReference type="InterPro" id="IPR001242">
    <property type="entry name" value="Condensation_dom"/>
</dbReference>
<name>A0A6A4H1F3_9AGAR</name>
<dbReference type="SUPFAM" id="SSF52777">
    <property type="entry name" value="CoA-dependent acyltransferases"/>
    <property type="match status" value="2"/>
</dbReference>
<dbReference type="PROSITE" id="PS00012">
    <property type="entry name" value="PHOSPHOPANTETHEINE"/>
    <property type="match status" value="1"/>
</dbReference>
<dbReference type="GO" id="GO:0044550">
    <property type="term" value="P:secondary metabolite biosynthetic process"/>
    <property type="evidence" value="ECO:0007669"/>
    <property type="project" value="TreeGrafter"/>
</dbReference>
<evidence type="ECO:0000256" key="4">
    <source>
        <dbReference type="ARBA" id="ARBA00023268"/>
    </source>
</evidence>
<dbReference type="CDD" id="cd05930">
    <property type="entry name" value="A_NRPS"/>
    <property type="match status" value="1"/>
</dbReference>
<dbReference type="SUPFAM" id="SSF47336">
    <property type="entry name" value="ACP-like"/>
    <property type="match status" value="2"/>
</dbReference>
<dbReference type="NCBIfam" id="TIGR01733">
    <property type="entry name" value="AA-adenyl-dom"/>
    <property type="match status" value="1"/>
</dbReference>
<dbReference type="PROSITE" id="PS00455">
    <property type="entry name" value="AMP_BINDING"/>
    <property type="match status" value="2"/>
</dbReference>
<feature type="domain" description="Carrier" evidence="6">
    <location>
        <begin position="517"/>
        <end position="593"/>
    </location>
</feature>
<feature type="domain" description="Carrier" evidence="6">
    <location>
        <begin position="1607"/>
        <end position="1681"/>
    </location>
</feature>
<dbReference type="Proteomes" id="UP000799118">
    <property type="component" value="Unassembled WGS sequence"/>
</dbReference>
<dbReference type="InterPro" id="IPR010071">
    <property type="entry name" value="AA_adenyl_dom"/>
</dbReference>
<dbReference type="InterPro" id="IPR042099">
    <property type="entry name" value="ANL_N_sf"/>
</dbReference>
<reference evidence="7" key="1">
    <citation type="journal article" date="2019" name="Environ. Microbiol.">
        <title>Fungal ecological strategies reflected in gene transcription - a case study of two litter decomposers.</title>
        <authorList>
            <person name="Barbi F."/>
            <person name="Kohler A."/>
            <person name="Barry K."/>
            <person name="Baskaran P."/>
            <person name="Daum C."/>
            <person name="Fauchery L."/>
            <person name="Ihrmark K."/>
            <person name="Kuo A."/>
            <person name="LaButti K."/>
            <person name="Lipzen A."/>
            <person name="Morin E."/>
            <person name="Grigoriev I.V."/>
            <person name="Henrissat B."/>
            <person name="Lindahl B."/>
            <person name="Martin F."/>
        </authorList>
    </citation>
    <scope>NUCLEOTIDE SEQUENCE</scope>
    <source>
        <strain evidence="7">JB14</strain>
    </source>
</reference>
<dbReference type="InterPro" id="IPR045851">
    <property type="entry name" value="AMP-bd_C_sf"/>
</dbReference>
<dbReference type="InterPro" id="IPR023213">
    <property type="entry name" value="CAT-like_dom_sf"/>
</dbReference>
<dbReference type="Pfam" id="PF00975">
    <property type="entry name" value="Thioesterase"/>
    <property type="match status" value="1"/>
</dbReference>
<dbReference type="GO" id="GO:0005737">
    <property type="term" value="C:cytoplasm"/>
    <property type="evidence" value="ECO:0007669"/>
    <property type="project" value="TreeGrafter"/>
</dbReference>
<evidence type="ECO:0000256" key="3">
    <source>
        <dbReference type="ARBA" id="ARBA00022598"/>
    </source>
</evidence>
<dbReference type="FunFam" id="3.30.300.30:FF:000015">
    <property type="entry name" value="Nonribosomal peptide synthase SidD"/>
    <property type="match status" value="1"/>
</dbReference>
<evidence type="ECO:0000313" key="8">
    <source>
        <dbReference type="Proteomes" id="UP000799118"/>
    </source>
</evidence>
<keyword evidence="4" id="KW-0511">Multifunctional enzyme</keyword>
<dbReference type="InterPro" id="IPR020845">
    <property type="entry name" value="AMP-binding_CS"/>
</dbReference>
<organism evidence="7 8">
    <name type="scientific">Gymnopus androsaceus JB14</name>
    <dbReference type="NCBI Taxonomy" id="1447944"/>
    <lineage>
        <taxon>Eukaryota</taxon>
        <taxon>Fungi</taxon>
        <taxon>Dikarya</taxon>
        <taxon>Basidiomycota</taxon>
        <taxon>Agaricomycotina</taxon>
        <taxon>Agaricomycetes</taxon>
        <taxon>Agaricomycetidae</taxon>
        <taxon>Agaricales</taxon>
        <taxon>Marasmiineae</taxon>
        <taxon>Omphalotaceae</taxon>
        <taxon>Gymnopus</taxon>
    </lineage>
</organism>
<dbReference type="GO" id="GO:0016874">
    <property type="term" value="F:ligase activity"/>
    <property type="evidence" value="ECO:0007669"/>
    <property type="project" value="UniProtKB-KW"/>
</dbReference>
<dbReference type="Pfam" id="PF00550">
    <property type="entry name" value="PP-binding"/>
    <property type="match status" value="2"/>
</dbReference>
<dbReference type="PROSITE" id="PS50075">
    <property type="entry name" value="CARRIER"/>
    <property type="match status" value="2"/>
</dbReference>
<protein>
    <submittedName>
        <fullName evidence="7">Acetyl-CoA synthetase-like protein</fullName>
    </submittedName>
</protein>
<dbReference type="CDD" id="cd05918">
    <property type="entry name" value="A_NRPS_SidN3_like"/>
    <property type="match status" value="1"/>
</dbReference>
<dbReference type="Gene3D" id="3.30.300.30">
    <property type="match status" value="2"/>
</dbReference>
<accession>A0A6A4H1F3</accession>
<dbReference type="InterPro" id="IPR006162">
    <property type="entry name" value="Ppantetheine_attach_site"/>
</dbReference>
<dbReference type="PANTHER" id="PTHR45527:SF1">
    <property type="entry name" value="FATTY ACID SYNTHASE"/>
    <property type="match status" value="1"/>
</dbReference>
<dbReference type="SUPFAM" id="SSF56801">
    <property type="entry name" value="Acetyl-CoA synthetase-like"/>
    <property type="match status" value="2"/>
</dbReference>
<sequence>MTKIINGLLSWSAPNSQIDSSLKLNVPAIHQYISHIALRFPNATALHWWSGNLDDEIQLSYAELEERADALARELVHREDLKVKKGDIVLAFFDKGIEMIVGILGIATGAAYVPIDISHPTERIRTIHSLTCAKLCLTNSVSFLHYRVTHPLHPNHLPTGDDLCYIMYTSGSTGVPKGVMVQHSAVVASVIDGPEANRILREEGFQGKLRTLGPIWDIFLTLTSGGTLCLAPRDLMLDDLTFVLNTMNITFLETTPTVLSLVDPVKVPTLVAVYSSGEPLSTSVRDKFLSLSNVGRKIRFGNGGAPTETTVMSVFTLLESSPADRDPRIFGKPFGRNRVYVLDKNKNLCPAGTPGTLWIGGAQVTKGYLGRDDLTEASYCEDMFFGGRMYNTGDLCSWMTDGSGRLLHHGRKDGQVKIRGQRVEIGEVESAVREYGRATAVHVTKINRKRENDFNEATLLHALRSRLPSYMVPCGAIKLSAFPFTSNGKVNSQALKELARSHFERRSAQLNTQVNARPLSSLEKIIVSVWSACLGIKESNIPLDSSFISCGGDSISAIHATVALRKRGFIVNIADFLRLGTVQEQSRALSIVEGNHVPREISYRAFELTDQALKDAIVTECIALGYRKENIEDAYVCSPLISGLISVSVNRPSAYTAHYAFNNQSGYNSAHLKAAWLLVLHRHPILRTAALVTSKGIAQVVFSDAEDCLKWTHVQFESQVGCDHAADAHILNSPGFALGVVPTRIALFEGPQSSILTWQIHHSQYDGWCFPRILEDLHVAYAAISQQHSSLRWTTPTVPYPLFVRWLARQDTSKALEWWSSELKQVTALSWPEISLPSDEVPLTDELIVRSWIGGKELVAACAKYEITMSSFVRAALGIILSMHANTDDVAFAVVTSGRNGDLEGIENVVGPCIATLPCRMKVNADDAIASLLKAVQSFSVASNAHHTVGLPEIIQANPHISLNVLLAIENLPGLFEGRNNLLGDYLKGHHLKMNFALAVTVFPSPDGRELRCQFEWDSRLLSLTDIDYFSTHLIGAFQSITSASPSTAIGDLNVMSTAEKIFLQTVGTGPGPDPAFAEHEFFHQLLDRISHQFPSRMAIEHTNGASMTYKQLSQRSNQVAQGLKAKGVGPEIRVPVLFDKDNSQIDTIVAFISIMKAGGAFVPLDASWPAERLAACVKQTNCGFLICDALTPDVAHVIDTSIVALDEILNDKDELQTSYLRPETLAYVMFTSGSTGKPKGVMIEHCNIMAYIANGHTIFPLKRVKRMLHFSPYTFDQGLADIFFSVSVGATLVLANMSEMLTDMSSVLNLSRIDYALMTPAIAQLISVGGEYLHLKTLVVGGEKVPRQLSEAWRSKVTFIDAYGPTEATVHCISSNHSASFLGPGVIGRPLGSCKALILNKNSLVPVGVIGELCISGPQLARGYLDAPETTAGVFVPSPFSPGERLYRTGDLARWTSSGYVEYLGRKEGGYVKLNGLRIDLGEVETALMSVKDTYAVVELVEYEGQSRLLAFISKRVVVGGSAKVEALSELYLSQSLISDLQGACKRSLPSHMIPSMWLVLDCIPQAASNKIDRKQLRELFQTLKSSPADLEEISRVLSHAATTGKPKDAFEQIIFNIWKELLGLGNITVHDDFFTIGGDSIRTVICLGRFKARGWDVSLKQFHEARTISRLATIIKNATLSAIDNVDGAVSRPRGLVVQIHSVESDEEKSRIPVWFIHGGGGFISPRYGLLDPLGREIYGISNPSVDSKSLSQNYPTIDSFAEQYLTLISPDDNVYLAGWSSGGTLALAMASLRIKAGLPVKGVILLDSSNTEGWKLIDWSLYESPTLKGVHYRHILPLLETAEQPYCSVPVLLIRSEIPWTANGKPVWEFPPLTPGQVEPDTRFQHNFYSLEKMSNVTIVTIPDSDHISLMANSLHRRQVCDHIRTWCGTT</sequence>
<keyword evidence="3" id="KW-0436">Ligase</keyword>
<keyword evidence="8" id="KW-1185">Reference proteome</keyword>
<dbReference type="InterPro" id="IPR000873">
    <property type="entry name" value="AMP-dep_synth/lig_dom"/>
</dbReference>
<dbReference type="OrthoDB" id="416786at2759"/>